<reference evidence="1" key="2">
    <citation type="journal article" date="2019" name="IMA Fungus">
        <title>Genome sequencing and comparison of five Tilletia species to identify candidate genes for the detection of regulated species infecting wheat.</title>
        <authorList>
            <person name="Nguyen H.D.T."/>
            <person name="Sultana T."/>
            <person name="Kesanakurti P."/>
            <person name="Hambleton S."/>
        </authorList>
    </citation>
    <scope>NUCLEOTIDE SEQUENCE</scope>
    <source>
        <strain evidence="1">DAOMC 236426</strain>
    </source>
</reference>
<dbReference type="Proteomes" id="UP000077684">
    <property type="component" value="Unassembled WGS sequence"/>
</dbReference>
<reference evidence="1" key="1">
    <citation type="submission" date="2016-04" db="EMBL/GenBank/DDBJ databases">
        <authorList>
            <person name="Nguyen H.D."/>
            <person name="Samba Siva P."/>
            <person name="Cullis J."/>
            <person name="Levesque C.A."/>
            <person name="Hambleton S."/>
        </authorList>
    </citation>
    <scope>NUCLEOTIDE SEQUENCE</scope>
    <source>
        <strain evidence="1">DAOMC 236426</strain>
    </source>
</reference>
<name>A0A8X7SUP9_9BASI</name>
<sequence>MSFSKTKPSRAVLIIELGALRSKLVELRLSDLRSGTSTSGRLGVELWLVLVAVSRTDRLPSTPSCVRQRRHGVRRDTGHNAALPGTPSPGNAPYLVLVLVQSVRFVRALVTF</sequence>
<comment type="caution">
    <text evidence="1">The sequence shown here is derived from an EMBL/GenBank/DDBJ whole genome shotgun (WGS) entry which is preliminary data.</text>
</comment>
<proteinExistence type="predicted"/>
<accession>A0A8X7SUP9</accession>
<keyword evidence="2" id="KW-1185">Reference proteome</keyword>
<evidence type="ECO:0000313" key="1">
    <source>
        <dbReference type="EMBL" id="KAE8243103.1"/>
    </source>
</evidence>
<gene>
    <name evidence="1" type="ORF">A4X06_0g6550</name>
</gene>
<dbReference type="EMBL" id="LWDE02000967">
    <property type="protein sequence ID" value="KAE8243103.1"/>
    <property type="molecule type" value="Genomic_DNA"/>
</dbReference>
<dbReference type="AlphaFoldDB" id="A0A8X7SUP9"/>
<organism evidence="1 2">
    <name type="scientific">Tilletia controversa</name>
    <name type="common">dwarf bunt fungus</name>
    <dbReference type="NCBI Taxonomy" id="13291"/>
    <lineage>
        <taxon>Eukaryota</taxon>
        <taxon>Fungi</taxon>
        <taxon>Dikarya</taxon>
        <taxon>Basidiomycota</taxon>
        <taxon>Ustilaginomycotina</taxon>
        <taxon>Exobasidiomycetes</taxon>
        <taxon>Tilletiales</taxon>
        <taxon>Tilletiaceae</taxon>
        <taxon>Tilletia</taxon>
    </lineage>
</organism>
<evidence type="ECO:0000313" key="2">
    <source>
        <dbReference type="Proteomes" id="UP000077684"/>
    </source>
</evidence>
<protein>
    <submittedName>
        <fullName evidence="1">Uncharacterized protein</fullName>
    </submittedName>
</protein>